<feature type="domain" description="N-acetyltransferase" evidence="3">
    <location>
        <begin position="4"/>
        <end position="158"/>
    </location>
</feature>
<comment type="caution">
    <text evidence="4">The sequence shown here is derived from an EMBL/GenBank/DDBJ whole genome shotgun (WGS) entry which is preliminary data.</text>
</comment>
<evidence type="ECO:0000256" key="2">
    <source>
        <dbReference type="ARBA" id="ARBA00023315"/>
    </source>
</evidence>
<dbReference type="Gene3D" id="3.40.630.30">
    <property type="match status" value="2"/>
</dbReference>
<dbReference type="PANTHER" id="PTHR43420:SF44">
    <property type="entry name" value="ACETYLTRANSFERASE YPEA"/>
    <property type="match status" value="1"/>
</dbReference>
<dbReference type="Proteomes" id="UP000244225">
    <property type="component" value="Unassembled WGS sequence"/>
</dbReference>
<dbReference type="Pfam" id="PF13673">
    <property type="entry name" value="Acetyltransf_10"/>
    <property type="match status" value="1"/>
</dbReference>
<reference evidence="4 5" key="1">
    <citation type="submission" date="2018-04" db="EMBL/GenBank/DDBJ databases">
        <title>Genomic Encyclopedia of Archaeal and Bacterial Type Strains, Phase II (KMG-II): from individual species to whole genera.</title>
        <authorList>
            <person name="Goeker M."/>
        </authorList>
    </citation>
    <scope>NUCLEOTIDE SEQUENCE [LARGE SCALE GENOMIC DNA]</scope>
    <source>
        <strain evidence="4 5">DSM 100162</strain>
    </source>
</reference>
<dbReference type="PANTHER" id="PTHR43420">
    <property type="entry name" value="ACETYLTRANSFERASE"/>
    <property type="match status" value="1"/>
</dbReference>
<evidence type="ECO:0000313" key="4">
    <source>
        <dbReference type="EMBL" id="PTX19613.1"/>
    </source>
</evidence>
<evidence type="ECO:0000259" key="3">
    <source>
        <dbReference type="PROSITE" id="PS51186"/>
    </source>
</evidence>
<accession>A0A2T5YJY2</accession>
<dbReference type="OrthoDB" id="4228396at2"/>
<protein>
    <submittedName>
        <fullName evidence="4">Ribosomal protein S18 acetylase RimI-like enzyme</fullName>
    </submittedName>
</protein>
<sequence>MLNLRLSFLTPQDLPQVRETFLKAFADYVVPVQLSEEQLKDKVEREGIVPAFCVAAFDGEEMAGFILTALGDWQGELTAYNAGTGVVPTYRGQGLTQQMYAFLLPKLRKSGVRQCLLEVIEGNAPALKTYEKIGFRITRSLSCFRALKQDLLLEASPPVGINILEAAQPDFAALSSFWDVKPTWQNSLEALGRSINQSRTLEARAASGEVVGYISVFRKNGAVAQLAVSREWRGKGIGTALLRAAAQQVEAPSLMFINIEDTAQSTISFLQGRNITLLLRQYEMLMPIPEKV</sequence>
<proteinExistence type="predicted"/>
<evidence type="ECO:0000313" key="5">
    <source>
        <dbReference type="Proteomes" id="UP000244225"/>
    </source>
</evidence>
<keyword evidence="4" id="KW-0687">Ribonucleoprotein</keyword>
<dbReference type="CDD" id="cd04301">
    <property type="entry name" value="NAT_SF"/>
    <property type="match status" value="2"/>
</dbReference>
<organism evidence="4 5">
    <name type="scientific">Pontibacter mucosus</name>
    <dbReference type="NCBI Taxonomy" id="1649266"/>
    <lineage>
        <taxon>Bacteria</taxon>
        <taxon>Pseudomonadati</taxon>
        <taxon>Bacteroidota</taxon>
        <taxon>Cytophagia</taxon>
        <taxon>Cytophagales</taxon>
        <taxon>Hymenobacteraceae</taxon>
        <taxon>Pontibacter</taxon>
    </lineage>
</organism>
<keyword evidence="4" id="KW-0689">Ribosomal protein</keyword>
<dbReference type="RefSeq" id="WP_108211707.1">
    <property type="nucleotide sequence ID" value="NZ_QBKI01000004.1"/>
</dbReference>
<dbReference type="AlphaFoldDB" id="A0A2T5YJY2"/>
<dbReference type="GO" id="GO:0005840">
    <property type="term" value="C:ribosome"/>
    <property type="evidence" value="ECO:0007669"/>
    <property type="project" value="UniProtKB-KW"/>
</dbReference>
<keyword evidence="2" id="KW-0012">Acyltransferase</keyword>
<feature type="domain" description="N-acetyltransferase" evidence="3">
    <location>
        <begin position="161"/>
        <end position="289"/>
    </location>
</feature>
<keyword evidence="1" id="KW-0808">Transferase</keyword>
<dbReference type="InterPro" id="IPR000182">
    <property type="entry name" value="GNAT_dom"/>
</dbReference>
<dbReference type="EMBL" id="QBKI01000004">
    <property type="protein sequence ID" value="PTX19613.1"/>
    <property type="molecule type" value="Genomic_DNA"/>
</dbReference>
<keyword evidence="5" id="KW-1185">Reference proteome</keyword>
<evidence type="ECO:0000256" key="1">
    <source>
        <dbReference type="ARBA" id="ARBA00022679"/>
    </source>
</evidence>
<dbReference type="PROSITE" id="PS51186">
    <property type="entry name" value="GNAT"/>
    <property type="match status" value="2"/>
</dbReference>
<dbReference type="GO" id="GO:0016747">
    <property type="term" value="F:acyltransferase activity, transferring groups other than amino-acyl groups"/>
    <property type="evidence" value="ECO:0007669"/>
    <property type="project" value="InterPro"/>
</dbReference>
<dbReference type="Pfam" id="PF00583">
    <property type="entry name" value="Acetyltransf_1"/>
    <property type="match status" value="1"/>
</dbReference>
<name>A0A2T5YJY2_9BACT</name>
<dbReference type="InterPro" id="IPR050680">
    <property type="entry name" value="YpeA/RimI_acetyltransf"/>
</dbReference>
<dbReference type="InterPro" id="IPR016181">
    <property type="entry name" value="Acyl_CoA_acyltransferase"/>
</dbReference>
<gene>
    <name evidence="4" type="ORF">C8N40_104346</name>
</gene>
<dbReference type="SUPFAM" id="SSF55729">
    <property type="entry name" value="Acyl-CoA N-acyltransferases (Nat)"/>
    <property type="match status" value="2"/>
</dbReference>